<dbReference type="AlphaFoldDB" id="A0AAN7SBV6"/>
<feature type="signal peptide" evidence="3">
    <location>
        <begin position="1"/>
        <end position="19"/>
    </location>
</feature>
<evidence type="ECO:0000313" key="4">
    <source>
        <dbReference type="EMBL" id="KAK4872744.1"/>
    </source>
</evidence>
<proteinExistence type="predicted"/>
<feature type="region of interest" description="Disordered" evidence="1">
    <location>
        <begin position="422"/>
        <end position="456"/>
    </location>
</feature>
<dbReference type="EMBL" id="JARPUR010000007">
    <property type="protein sequence ID" value="KAK4872744.1"/>
    <property type="molecule type" value="Genomic_DNA"/>
</dbReference>
<evidence type="ECO:0000313" key="5">
    <source>
        <dbReference type="Proteomes" id="UP001353858"/>
    </source>
</evidence>
<evidence type="ECO:0000256" key="3">
    <source>
        <dbReference type="SAM" id="SignalP"/>
    </source>
</evidence>
<keyword evidence="2" id="KW-1133">Transmembrane helix</keyword>
<feature type="transmembrane region" description="Helical" evidence="2">
    <location>
        <begin position="569"/>
        <end position="600"/>
    </location>
</feature>
<sequence length="625" mass="67465">MYIQVVVVFFLAFFSDGFGVHGDAGVYEVTTQKLRPGGLVRRTKRPVVPATTVASLVVPVVKDFTLSPLRPGGLVRRTKLPKLSIGLAETITLPSITNLGVEVPVPDLNLGGLEQKPKQTVTVPSITNVGVEVPLPGLNLGGFLQKPKQPVAVPSITNVSVEVPIPGLNLGRSVQKPKQQKDVLSESFVANAGSGVGAVIEDNLAKLRPGGLVRRTKPPVVAAAVVEATTQYNVEDATTAKLRPGGLVRRTKSPKTSATELPLQYGANTEMVPEILTTAKLRPGGLVRRTKPPLLAATTKPSIQDDVTKTPEGNVIDTTAKLRPGGLVRRTKPPTNAVATQSSIIAVTPNDQIVFVDANTDESILLKTSKINNFGLETRHKDLKTTTSKADIIFETDDVQYVSGSKFETIYPEGKKLTTTLEESISNDSDLDSHREEELGTGEGLTTLEPGPMDLGKERHVGGVKFETIYVDGKKLTKVTLPFSLTEREGEETALVFDLQVPIGNSTISSQDVKDKTVHYELISREEGKEVVKFIVPGTDERPEIVMVVHRYEEDDSYFTCLKKNAKAFVSAIGVPAVIAVVTIASVEFLVLLVSVIVLLHRKTGKMNFIVVTKLCQLVSVIFNQ</sequence>
<dbReference type="Proteomes" id="UP001353858">
    <property type="component" value="Unassembled WGS sequence"/>
</dbReference>
<keyword evidence="2" id="KW-0812">Transmembrane</keyword>
<protein>
    <submittedName>
        <fullName evidence="4">Uncharacterized protein</fullName>
    </submittedName>
</protein>
<comment type="caution">
    <text evidence="4">The sequence shown here is derived from an EMBL/GenBank/DDBJ whole genome shotgun (WGS) entry which is preliminary data.</text>
</comment>
<feature type="chain" id="PRO_5042907028" evidence="3">
    <location>
        <begin position="20"/>
        <end position="625"/>
    </location>
</feature>
<evidence type="ECO:0000256" key="2">
    <source>
        <dbReference type="SAM" id="Phobius"/>
    </source>
</evidence>
<evidence type="ECO:0000256" key="1">
    <source>
        <dbReference type="SAM" id="MobiDB-lite"/>
    </source>
</evidence>
<reference evidence="5" key="1">
    <citation type="submission" date="2023-01" db="EMBL/GenBank/DDBJ databases">
        <title>Key to firefly adult light organ development and bioluminescence: homeobox transcription factors regulate luciferase expression and transportation to peroxisome.</title>
        <authorList>
            <person name="Fu X."/>
        </authorList>
    </citation>
    <scope>NUCLEOTIDE SEQUENCE [LARGE SCALE GENOMIC DNA]</scope>
</reference>
<accession>A0AAN7SBV6</accession>
<keyword evidence="2" id="KW-0472">Membrane</keyword>
<name>A0AAN7SBV6_9COLE</name>
<organism evidence="4 5">
    <name type="scientific">Aquatica leii</name>
    <dbReference type="NCBI Taxonomy" id="1421715"/>
    <lineage>
        <taxon>Eukaryota</taxon>
        <taxon>Metazoa</taxon>
        <taxon>Ecdysozoa</taxon>
        <taxon>Arthropoda</taxon>
        <taxon>Hexapoda</taxon>
        <taxon>Insecta</taxon>
        <taxon>Pterygota</taxon>
        <taxon>Neoptera</taxon>
        <taxon>Endopterygota</taxon>
        <taxon>Coleoptera</taxon>
        <taxon>Polyphaga</taxon>
        <taxon>Elateriformia</taxon>
        <taxon>Elateroidea</taxon>
        <taxon>Lampyridae</taxon>
        <taxon>Luciolinae</taxon>
        <taxon>Aquatica</taxon>
    </lineage>
</organism>
<keyword evidence="5" id="KW-1185">Reference proteome</keyword>
<gene>
    <name evidence="4" type="ORF">RN001_014773</name>
</gene>
<keyword evidence="3" id="KW-0732">Signal</keyword>